<dbReference type="EMBL" id="AP025292">
    <property type="protein sequence ID" value="BDC99135.1"/>
    <property type="molecule type" value="Genomic_DNA"/>
</dbReference>
<proteinExistence type="predicted"/>
<accession>A0ABM7VDZ7</accession>
<sequence length="196" mass="22861">MNSVKTYMLLLLLMINGVQFATAQLLMFDIFIGGKVVGEMQVEKKLQGSLEQYSMKSSMEVNLFKKMINEFTINVEYINGKLTYSYFENYLNQDLKEKTIIQTKQGKLSVTKEDDHYFIGEVPFSIIRAYFEKPTGQKVLFSERLGEFLDLKKESENAYKLKVGMMKESHFYYQDNKCVKVEGKFGPTSFTFLRQK</sequence>
<reference evidence="1 2" key="1">
    <citation type="submission" date="2021-12" db="EMBL/GenBank/DDBJ databases">
        <title>Genome sequencing of bacteria with rrn-lacking chromosome and rrn-plasmid.</title>
        <authorList>
            <person name="Anda M."/>
            <person name="Iwasaki W."/>
        </authorList>
    </citation>
    <scope>NUCLEOTIDE SEQUENCE [LARGE SCALE GENOMIC DNA]</scope>
    <source>
        <strain evidence="1 2">NBRC 101262</strain>
    </source>
</reference>
<name>A0ABM7VDZ7_9BACT</name>
<evidence type="ECO:0000313" key="1">
    <source>
        <dbReference type="EMBL" id="BDC99135.1"/>
    </source>
</evidence>
<gene>
    <name evidence="1" type="ORF">PEPS_14160</name>
</gene>
<dbReference type="Proteomes" id="UP001354989">
    <property type="component" value="Chromosome"/>
</dbReference>
<protein>
    <submittedName>
        <fullName evidence="1">Uncharacterized protein</fullName>
    </submittedName>
</protein>
<evidence type="ECO:0000313" key="2">
    <source>
        <dbReference type="Proteomes" id="UP001354989"/>
    </source>
</evidence>
<dbReference type="InterPro" id="IPR045767">
    <property type="entry name" value="DUF6134"/>
</dbReference>
<dbReference type="RefSeq" id="WP_338396606.1">
    <property type="nucleotide sequence ID" value="NZ_AP025292.1"/>
</dbReference>
<organism evidence="1 2">
    <name type="scientific">Persicobacter psychrovividus</name>
    <dbReference type="NCBI Taxonomy" id="387638"/>
    <lineage>
        <taxon>Bacteria</taxon>
        <taxon>Pseudomonadati</taxon>
        <taxon>Bacteroidota</taxon>
        <taxon>Cytophagia</taxon>
        <taxon>Cytophagales</taxon>
        <taxon>Persicobacteraceae</taxon>
        <taxon>Persicobacter</taxon>
    </lineage>
</organism>
<keyword evidence="2" id="KW-1185">Reference proteome</keyword>
<dbReference type="Pfam" id="PF19630">
    <property type="entry name" value="DUF6134"/>
    <property type="match status" value="1"/>
</dbReference>